<accession>A0A6J8D6S7</accession>
<dbReference type="AlphaFoldDB" id="A0A6J8D6S7"/>
<gene>
    <name evidence="1" type="ORF">MCOR_37437</name>
</gene>
<sequence length="637" mass="72617">MDTLKMQTVEYDSDAFPRLKLLQTRLKDLHTVSAYLPSKVFQPPCIRFFYDEGLARDLIVNNCQFSVNGNKGKCNDALKDGPIVTVFIVQADEIGQLTKKDTQLLRMLRSSVTEDQLQTVIFVLNTMQPDSQLKKCSEELSKALHISESKNTIFNRLFAIKSTDIAIRISLLFEKKALKMIPSKTDGNYELLESTLTSDNYNQTCLSILTNGLLKIKKDNKCLSFLQRAVMKYESQGESTYRLPWTIRNVKKKVNDFLCESLSKEITLILAEKIDTPCVTPANLTIIDFSPEWIIFKSIEMLIVLEVRKVPVRFGIGYGLLHPVEINDLRFRYAIAETMFARIAERQDIIIQAAIRTFRDVYLEYIKMHGMINVFAKRNRIDISFHEYKIVAERNSQIKACGLFGNTIHIYILMDVGNDEPIRRYLGKYNFNISDVNICDYQEIAINKHSFKSGSKLKLEPNLQTRYGTVSFPLKDANNRYYCATCKHSQGISCSHGIRTDDDEFSSGEILHNDMTPMDDSIVYKWGATTGLTLGKYKGLLCTRKGKTGSYDISTFIIDGQSEPFSREGDSGSLVCIKPDSVIYTRHMASFILIGEINKYAGNDFKNMHACYSVGVPLSEMKKTKLCKKIHPCFCYQ</sequence>
<evidence type="ECO:0000313" key="1">
    <source>
        <dbReference type="EMBL" id="CAC5403559.1"/>
    </source>
</evidence>
<keyword evidence="2" id="KW-1185">Reference proteome</keyword>
<organism evidence="1 2">
    <name type="scientific">Mytilus coruscus</name>
    <name type="common">Sea mussel</name>
    <dbReference type="NCBI Taxonomy" id="42192"/>
    <lineage>
        <taxon>Eukaryota</taxon>
        <taxon>Metazoa</taxon>
        <taxon>Spiralia</taxon>
        <taxon>Lophotrochozoa</taxon>
        <taxon>Mollusca</taxon>
        <taxon>Bivalvia</taxon>
        <taxon>Autobranchia</taxon>
        <taxon>Pteriomorphia</taxon>
        <taxon>Mytilida</taxon>
        <taxon>Mytiloidea</taxon>
        <taxon>Mytilidae</taxon>
        <taxon>Mytilinae</taxon>
        <taxon>Mytilus</taxon>
    </lineage>
</organism>
<evidence type="ECO:0000313" key="2">
    <source>
        <dbReference type="Proteomes" id="UP000507470"/>
    </source>
</evidence>
<dbReference type="Proteomes" id="UP000507470">
    <property type="component" value="Unassembled WGS sequence"/>
</dbReference>
<reference evidence="1 2" key="1">
    <citation type="submission" date="2020-06" db="EMBL/GenBank/DDBJ databases">
        <authorList>
            <person name="Li R."/>
            <person name="Bekaert M."/>
        </authorList>
    </citation>
    <scope>NUCLEOTIDE SEQUENCE [LARGE SCALE GENOMIC DNA]</scope>
    <source>
        <strain evidence="2">wild</strain>
    </source>
</reference>
<proteinExistence type="predicted"/>
<protein>
    <submittedName>
        <fullName evidence="1">Uncharacterized protein</fullName>
    </submittedName>
</protein>
<name>A0A6J8D6S7_MYTCO</name>
<dbReference type="EMBL" id="CACVKT020006795">
    <property type="protein sequence ID" value="CAC5403559.1"/>
    <property type="molecule type" value="Genomic_DNA"/>
</dbReference>